<keyword evidence="4" id="KW-1185">Reference proteome</keyword>
<feature type="domain" description="Reverse transcriptase zinc-binding" evidence="2">
    <location>
        <begin position="390"/>
        <end position="430"/>
    </location>
</feature>
<evidence type="ECO:0000313" key="4">
    <source>
        <dbReference type="Proteomes" id="UP001234989"/>
    </source>
</evidence>
<dbReference type="InterPro" id="IPR039116">
    <property type="entry name" value="CCDC93"/>
</dbReference>
<dbReference type="Proteomes" id="UP001234989">
    <property type="component" value="Chromosome 6"/>
</dbReference>
<name>A0AAF0R7K8_SOLVR</name>
<dbReference type="PANTHER" id="PTHR16441:SF0">
    <property type="entry name" value="COILED-COIL DOMAIN-CONTAINING PROTEIN 93"/>
    <property type="match status" value="1"/>
</dbReference>
<keyword evidence="1" id="KW-1133">Transmembrane helix</keyword>
<sequence length="461" mass="52104">MQAKDRQTRKYYATYNTLLGIKELMLKETSLLNSIHSQVLHLSISSHTCLQGSFSTMLALSSCVSVLSPLFSTIFGLMLGLFFHDKHLPESPSTVLGMPMKLRTSSSTSTSTLRPWGARRSKEGSNCCHVFARGYQALVGRSLLLTWSCRSEGWIILSRQCKLLSALWIIRWNPGGTISYNLQNYTGDQPSRGGLNRGGGDPVQITLKTLIRTTPLSVKDAYERRGHRIRGLIWTATQQYLLWLVRPPHIVLSSLQMRLPWPSHCPNFQSHDTGSLSGHPVHHQQDPLHIQVSDSSTYRISYGLSIYFTKTFAELGHLKDGVLSSVGVGMAMGRGRMRGETFSAIIDHFNDLEAGKDTLWWKWRKNLFKVSNAYNWMNPSTQSSNDWPWKVLTQDNLMKRGIPLCPRCFFCGETAETVNYLFLHCKITGQLRRIFLNLKGICISCTLPGKITEANQSWDEE</sequence>
<dbReference type="PANTHER" id="PTHR16441">
    <property type="entry name" value="FIDIPIDINE"/>
    <property type="match status" value="1"/>
</dbReference>
<organism evidence="3 4">
    <name type="scientific">Solanum verrucosum</name>
    <dbReference type="NCBI Taxonomy" id="315347"/>
    <lineage>
        <taxon>Eukaryota</taxon>
        <taxon>Viridiplantae</taxon>
        <taxon>Streptophyta</taxon>
        <taxon>Embryophyta</taxon>
        <taxon>Tracheophyta</taxon>
        <taxon>Spermatophyta</taxon>
        <taxon>Magnoliopsida</taxon>
        <taxon>eudicotyledons</taxon>
        <taxon>Gunneridae</taxon>
        <taxon>Pentapetalae</taxon>
        <taxon>asterids</taxon>
        <taxon>lamiids</taxon>
        <taxon>Solanales</taxon>
        <taxon>Solanaceae</taxon>
        <taxon>Solanoideae</taxon>
        <taxon>Solaneae</taxon>
        <taxon>Solanum</taxon>
    </lineage>
</organism>
<dbReference type="InterPro" id="IPR026960">
    <property type="entry name" value="RVT-Znf"/>
</dbReference>
<reference evidence="3" key="1">
    <citation type="submission" date="2023-08" db="EMBL/GenBank/DDBJ databases">
        <title>A de novo genome assembly of Solanum verrucosum Schlechtendal, a Mexican diploid species geographically isolated from the other diploid A-genome species in potato relatives.</title>
        <authorList>
            <person name="Hosaka K."/>
        </authorList>
    </citation>
    <scope>NUCLEOTIDE SEQUENCE</scope>
    <source>
        <tissue evidence="3">Young leaves</tissue>
    </source>
</reference>
<gene>
    <name evidence="3" type="ORF">MTR67_026359</name>
</gene>
<dbReference type="GO" id="GO:0006893">
    <property type="term" value="P:Golgi to plasma membrane transport"/>
    <property type="evidence" value="ECO:0007669"/>
    <property type="project" value="TreeGrafter"/>
</dbReference>
<feature type="non-terminal residue" evidence="3">
    <location>
        <position position="461"/>
    </location>
</feature>
<dbReference type="Pfam" id="PF13966">
    <property type="entry name" value="zf-RVT"/>
    <property type="match status" value="1"/>
</dbReference>
<dbReference type="AlphaFoldDB" id="A0AAF0R7K8"/>
<accession>A0AAF0R7K8</accession>
<keyword evidence="1" id="KW-0812">Transmembrane</keyword>
<proteinExistence type="predicted"/>
<protein>
    <recommendedName>
        <fullName evidence="2">Reverse transcriptase zinc-binding domain-containing protein</fullName>
    </recommendedName>
</protein>
<feature type="transmembrane region" description="Helical" evidence="1">
    <location>
        <begin position="58"/>
        <end position="83"/>
    </location>
</feature>
<keyword evidence="1" id="KW-0472">Membrane</keyword>
<evidence type="ECO:0000259" key="2">
    <source>
        <dbReference type="Pfam" id="PF13966"/>
    </source>
</evidence>
<evidence type="ECO:0000313" key="3">
    <source>
        <dbReference type="EMBL" id="WMV32974.1"/>
    </source>
</evidence>
<dbReference type="EMBL" id="CP133617">
    <property type="protein sequence ID" value="WMV32974.1"/>
    <property type="molecule type" value="Genomic_DNA"/>
</dbReference>
<evidence type="ECO:0000256" key="1">
    <source>
        <dbReference type="SAM" id="Phobius"/>
    </source>
</evidence>